<dbReference type="Gramene" id="OGLUM03G01930.1">
    <property type="protein sequence ID" value="OGLUM03G01930.1"/>
    <property type="gene ID" value="OGLUM03G01930"/>
</dbReference>
<reference evidence="2" key="1">
    <citation type="submission" date="2015-04" db="UniProtKB">
        <authorList>
            <consortium name="EnsemblPlants"/>
        </authorList>
    </citation>
    <scope>IDENTIFICATION</scope>
</reference>
<dbReference type="Proteomes" id="UP000026961">
    <property type="component" value="Chromosome 3"/>
</dbReference>
<dbReference type="HOGENOM" id="CLU_2267973_0_0_1"/>
<dbReference type="EnsemblPlants" id="OGLUM03G01930.1">
    <property type="protein sequence ID" value="OGLUM03G01930.1"/>
    <property type="gene ID" value="OGLUM03G01930"/>
</dbReference>
<accession>A0A0D9Z1G1</accession>
<protein>
    <submittedName>
        <fullName evidence="2">Uncharacterized protein</fullName>
    </submittedName>
</protein>
<evidence type="ECO:0000313" key="3">
    <source>
        <dbReference type="Proteomes" id="UP000026961"/>
    </source>
</evidence>
<feature type="transmembrane region" description="Helical" evidence="1">
    <location>
        <begin position="15"/>
        <end position="38"/>
    </location>
</feature>
<reference evidence="2" key="2">
    <citation type="submission" date="2018-05" db="EMBL/GenBank/DDBJ databases">
        <title>OgluRS3 (Oryza glumaepatula Reference Sequence Version 3).</title>
        <authorList>
            <person name="Zhang J."/>
            <person name="Kudrna D."/>
            <person name="Lee S."/>
            <person name="Talag J."/>
            <person name="Welchert J."/>
            <person name="Wing R.A."/>
        </authorList>
    </citation>
    <scope>NUCLEOTIDE SEQUENCE [LARGE SCALE GENOMIC DNA]</scope>
</reference>
<proteinExistence type="predicted"/>
<organism evidence="2">
    <name type="scientific">Oryza glumipatula</name>
    <dbReference type="NCBI Taxonomy" id="40148"/>
    <lineage>
        <taxon>Eukaryota</taxon>
        <taxon>Viridiplantae</taxon>
        <taxon>Streptophyta</taxon>
        <taxon>Embryophyta</taxon>
        <taxon>Tracheophyta</taxon>
        <taxon>Spermatophyta</taxon>
        <taxon>Magnoliopsida</taxon>
        <taxon>Liliopsida</taxon>
        <taxon>Poales</taxon>
        <taxon>Poaceae</taxon>
        <taxon>BOP clade</taxon>
        <taxon>Oryzoideae</taxon>
        <taxon>Oryzeae</taxon>
        <taxon>Oryzinae</taxon>
        <taxon>Oryza</taxon>
    </lineage>
</organism>
<keyword evidence="1" id="KW-1133">Transmembrane helix</keyword>
<keyword evidence="1" id="KW-0812">Transmembrane</keyword>
<name>A0A0D9Z1G1_9ORYZ</name>
<sequence>MDNKSSSHLAQTNAFLMATLIKCSVTCMFIPGSIPSVLGELRGARMVMPLMVTLLAQHGTQRRMAEELSEANLPSSEERNEQLRLSTLQIMRDEPVTLVTENG</sequence>
<keyword evidence="3" id="KW-1185">Reference proteome</keyword>
<dbReference type="AlphaFoldDB" id="A0A0D9Z1G1"/>
<keyword evidence="1" id="KW-0472">Membrane</keyword>
<evidence type="ECO:0000256" key="1">
    <source>
        <dbReference type="SAM" id="Phobius"/>
    </source>
</evidence>
<evidence type="ECO:0000313" key="2">
    <source>
        <dbReference type="EnsemblPlants" id="OGLUM03G01930.1"/>
    </source>
</evidence>